<dbReference type="AlphaFoldDB" id="A0A4U5MG63"/>
<dbReference type="EMBL" id="AZBU02000008">
    <property type="protein sequence ID" value="TKR68142.1"/>
    <property type="molecule type" value="Genomic_DNA"/>
</dbReference>
<sequence>MCQLYCITRPPGATRTCSPCQLSNSSSSTSIRFFSDFLVFGRRKHVFSPFASGVYGNRLWPFRASLPTLNFALFRPSLSTNQLRSFSAPSSNVATPTCDTVAFYRNPPSSSATMSAVPVPRHNYRRQSLDSALVVGSPTRRFFETFREKMHLRNRRNSHREAEVDPLEHLAFPQPCDIPPEVLVPLGCSVPSSDAFFPVGDFRSRSRSEVPQPTVSAGYSNRASGGVLVMFPPNNSSASSSTNSSTAALHNNNYVVPPGKCHRRHASVCCDARLSARAFRPFSASSSLIRPPNAAATENEFAAKTIPRGSERGFLVFGRPPFQALNLHRMAASFDDGESRNSRPRSFSLANRLGLKKAAISNSRASDSKSARTGGACPADHPLYVDTQLANNNQTNFDKKRSPVAHMVDFVKGRSRTNSMMCSGAADCPRADRRKRADLRGPVSPVCRLESSTSPLCFTVDGAPMANNSPIRSPAIRPRTATTGSRYTRSVVLQGMHSQRSLDESGSPVALGHTALLVREAVPSLAFPCFPLACKSHKESPVEWTQPIRAGRRSAGPPVNSSRRFLLLDESDLNNLLSQERRGSRELGTSGVRDFVFSAGQRSHGVSNEGGLHGAEAPRGHASEEHARRI</sequence>
<evidence type="ECO:0000313" key="2">
    <source>
        <dbReference type="EMBL" id="TKR68142.1"/>
    </source>
</evidence>
<proteinExistence type="predicted"/>
<accession>A0A4U5MG63</accession>
<organism evidence="2 3">
    <name type="scientific">Steinernema carpocapsae</name>
    <name type="common">Entomopathogenic nematode</name>
    <dbReference type="NCBI Taxonomy" id="34508"/>
    <lineage>
        <taxon>Eukaryota</taxon>
        <taxon>Metazoa</taxon>
        <taxon>Ecdysozoa</taxon>
        <taxon>Nematoda</taxon>
        <taxon>Chromadorea</taxon>
        <taxon>Rhabditida</taxon>
        <taxon>Tylenchina</taxon>
        <taxon>Panagrolaimomorpha</taxon>
        <taxon>Strongyloidoidea</taxon>
        <taxon>Steinernematidae</taxon>
        <taxon>Steinernema</taxon>
    </lineage>
</organism>
<dbReference type="STRING" id="34508.A0A4U5MG63"/>
<evidence type="ECO:0000313" key="3">
    <source>
        <dbReference type="Proteomes" id="UP000298663"/>
    </source>
</evidence>
<gene>
    <name evidence="2" type="ORF">L596_024166</name>
</gene>
<evidence type="ECO:0000256" key="1">
    <source>
        <dbReference type="SAM" id="MobiDB-lite"/>
    </source>
</evidence>
<dbReference type="Proteomes" id="UP000298663">
    <property type="component" value="Unassembled WGS sequence"/>
</dbReference>
<protein>
    <submittedName>
        <fullName evidence="2">Uncharacterized protein</fullName>
    </submittedName>
</protein>
<feature type="compositionally biased region" description="Basic and acidic residues" evidence="1">
    <location>
        <begin position="616"/>
        <end position="630"/>
    </location>
</feature>
<dbReference type="OrthoDB" id="5866049at2759"/>
<keyword evidence="3" id="KW-1185">Reference proteome</keyword>
<reference evidence="2 3" key="1">
    <citation type="journal article" date="2015" name="Genome Biol.">
        <title>Comparative genomics of Steinernema reveals deeply conserved gene regulatory networks.</title>
        <authorList>
            <person name="Dillman A.R."/>
            <person name="Macchietto M."/>
            <person name="Porter C.F."/>
            <person name="Rogers A."/>
            <person name="Williams B."/>
            <person name="Antoshechkin I."/>
            <person name="Lee M.M."/>
            <person name="Goodwin Z."/>
            <person name="Lu X."/>
            <person name="Lewis E.E."/>
            <person name="Goodrich-Blair H."/>
            <person name="Stock S.P."/>
            <person name="Adams B.J."/>
            <person name="Sternberg P.W."/>
            <person name="Mortazavi A."/>
        </authorList>
    </citation>
    <scope>NUCLEOTIDE SEQUENCE [LARGE SCALE GENOMIC DNA]</scope>
    <source>
        <strain evidence="2 3">ALL</strain>
    </source>
</reference>
<feature type="region of interest" description="Disordered" evidence="1">
    <location>
        <begin position="602"/>
        <end position="630"/>
    </location>
</feature>
<comment type="caution">
    <text evidence="2">The sequence shown here is derived from an EMBL/GenBank/DDBJ whole genome shotgun (WGS) entry which is preliminary data.</text>
</comment>
<reference evidence="2 3" key="2">
    <citation type="journal article" date="2019" name="G3 (Bethesda)">
        <title>Hybrid Assembly of the Genome of the Entomopathogenic Nematode Steinernema carpocapsae Identifies the X-Chromosome.</title>
        <authorList>
            <person name="Serra L."/>
            <person name="Macchietto M."/>
            <person name="Macias-Munoz A."/>
            <person name="McGill C.J."/>
            <person name="Rodriguez I.M."/>
            <person name="Rodriguez B."/>
            <person name="Murad R."/>
            <person name="Mortazavi A."/>
        </authorList>
    </citation>
    <scope>NUCLEOTIDE SEQUENCE [LARGE SCALE GENOMIC DNA]</scope>
    <source>
        <strain evidence="2 3">ALL</strain>
    </source>
</reference>
<name>A0A4U5MG63_STECR</name>